<evidence type="ECO:0000256" key="14">
    <source>
        <dbReference type="ARBA" id="ARBA00025228"/>
    </source>
</evidence>
<keyword evidence="10 19" id="KW-0812">Transmembrane</keyword>
<evidence type="ECO:0000256" key="17">
    <source>
        <dbReference type="ARBA" id="ARBA00048623"/>
    </source>
</evidence>
<dbReference type="EMBL" id="JBHUGH010000006">
    <property type="protein sequence ID" value="MFD1912403.1"/>
    <property type="molecule type" value="Genomic_DNA"/>
</dbReference>
<comment type="function">
    <text evidence="14 19">Joins adenosylcobinamide-GDP and alpha-ribazole to generate adenosylcobalamin (Ado-cobalamin). Also synthesizes adenosylcobalamin 5'-phosphate from adenosylcobinamide-GDP and alpha-ribazole 5'-phosphate.</text>
</comment>
<feature type="transmembrane region" description="Helical" evidence="19">
    <location>
        <begin position="116"/>
        <end position="138"/>
    </location>
</feature>
<evidence type="ECO:0000256" key="1">
    <source>
        <dbReference type="ARBA" id="ARBA00001946"/>
    </source>
</evidence>
<evidence type="ECO:0000313" key="20">
    <source>
        <dbReference type="EMBL" id="MFD1912403.1"/>
    </source>
</evidence>
<evidence type="ECO:0000256" key="13">
    <source>
        <dbReference type="ARBA" id="ARBA00023136"/>
    </source>
</evidence>
<comment type="caution">
    <text evidence="20">The sequence shown here is derived from an EMBL/GenBank/DDBJ whole genome shotgun (WGS) entry which is preliminary data.</text>
</comment>
<accession>A0ABW4S504</accession>
<evidence type="ECO:0000256" key="2">
    <source>
        <dbReference type="ARBA" id="ARBA00004651"/>
    </source>
</evidence>
<dbReference type="GO" id="GO:0051073">
    <property type="term" value="F:adenosylcobinamide-GDP ribazoletransferase activity"/>
    <property type="evidence" value="ECO:0007669"/>
    <property type="project" value="UniProtKB-EC"/>
</dbReference>
<comment type="cofactor">
    <cofactor evidence="1 19">
        <name>Mg(2+)</name>
        <dbReference type="ChEBI" id="CHEBI:18420"/>
    </cofactor>
</comment>
<dbReference type="HAMAP" id="MF_00719">
    <property type="entry name" value="CobS"/>
    <property type="match status" value="1"/>
</dbReference>
<evidence type="ECO:0000256" key="18">
    <source>
        <dbReference type="ARBA" id="ARBA00049504"/>
    </source>
</evidence>
<dbReference type="EC" id="2.7.8.26" evidence="5 19"/>
<keyword evidence="13 19" id="KW-0472">Membrane</keyword>
<feature type="transmembrane region" description="Helical" evidence="19">
    <location>
        <begin position="204"/>
        <end position="222"/>
    </location>
</feature>
<evidence type="ECO:0000256" key="9">
    <source>
        <dbReference type="ARBA" id="ARBA00022679"/>
    </source>
</evidence>
<keyword evidence="12 19" id="KW-1133">Transmembrane helix</keyword>
<dbReference type="RefSeq" id="WP_390260989.1">
    <property type="nucleotide sequence ID" value="NZ_JBHUGH010000006.1"/>
</dbReference>
<evidence type="ECO:0000256" key="5">
    <source>
        <dbReference type="ARBA" id="ARBA00013200"/>
    </source>
</evidence>
<evidence type="ECO:0000256" key="15">
    <source>
        <dbReference type="ARBA" id="ARBA00032605"/>
    </source>
</evidence>
<evidence type="ECO:0000256" key="7">
    <source>
        <dbReference type="ARBA" id="ARBA00022475"/>
    </source>
</evidence>
<keyword evidence="11 19" id="KW-0460">Magnesium</keyword>
<protein>
    <recommendedName>
        <fullName evidence="6 19">Adenosylcobinamide-GDP ribazoletransferase</fullName>
        <ecNumber evidence="5 19">2.7.8.26</ecNumber>
    </recommendedName>
    <alternativeName>
        <fullName evidence="16 19">Cobalamin synthase</fullName>
    </alternativeName>
    <alternativeName>
        <fullName evidence="15 19">Cobalamin-5'-phosphate synthase</fullName>
    </alternativeName>
</protein>
<evidence type="ECO:0000256" key="11">
    <source>
        <dbReference type="ARBA" id="ARBA00022842"/>
    </source>
</evidence>
<dbReference type="Pfam" id="PF02654">
    <property type="entry name" value="CobS"/>
    <property type="match status" value="1"/>
</dbReference>
<comment type="subcellular location">
    <subcellularLocation>
        <location evidence="2 19">Cell membrane</location>
        <topology evidence="2 19">Multi-pass membrane protein</topology>
    </subcellularLocation>
</comment>
<evidence type="ECO:0000256" key="10">
    <source>
        <dbReference type="ARBA" id="ARBA00022692"/>
    </source>
</evidence>
<dbReference type="PANTHER" id="PTHR34148">
    <property type="entry name" value="ADENOSYLCOBINAMIDE-GDP RIBAZOLETRANSFERASE"/>
    <property type="match status" value="1"/>
</dbReference>
<evidence type="ECO:0000256" key="4">
    <source>
        <dbReference type="ARBA" id="ARBA00010561"/>
    </source>
</evidence>
<feature type="transmembrane region" description="Helical" evidence="19">
    <location>
        <begin position="178"/>
        <end position="198"/>
    </location>
</feature>
<comment type="similarity">
    <text evidence="4 19">Belongs to the CobS family.</text>
</comment>
<dbReference type="NCBIfam" id="TIGR00317">
    <property type="entry name" value="cobS"/>
    <property type="match status" value="1"/>
</dbReference>
<evidence type="ECO:0000256" key="12">
    <source>
        <dbReference type="ARBA" id="ARBA00022989"/>
    </source>
</evidence>
<proteinExistence type="inferred from homology"/>
<keyword evidence="21" id="KW-1185">Reference proteome</keyword>
<name>A0ABW4S504_9RHOB</name>
<feature type="transmembrane region" description="Helical" evidence="19">
    <location>
        <begin position="144"/>
        <end position="166"/>
    </location>
</feature>
<reference evidence="21" key="1">
    <citation type="journal article" date="2019" name="Int. J. Syst. Evol. Microbiol.">
        <title>The Global Catalogue of Microorganisms (GCM) 10K type strain sequencing project: providing services to taxonomists for standard genome sequencing and annotation.</title>
        <authorList>
            <consortium name="The Broad Institute Genomics Platform"/>
            <consortium name="The Broad Institute Genome Sequencing Center for Infectious Disease"/>
            <person name="Wu L."/>
            <person name="Ma J."/>
        </authorList>
    </citation>
    <scope>NUCLEOTIDE SEQUENCE [LARGE SCALE GENOMIC DNA]</scope>
    <source>
        <strain evidence="21">CGMCC 4.7242</strain>
    </source>
</reference>
<organism evidence="20 21">
    <name type="scientific">Halodurantibacterium flavum</name>
    <dbReference type="NCBI Taxonomy" id="1382802"/>
    <lineage>
        <taxon>Bacteria</taxon>
        <taxon>Pseudomonadati</taxon>
        <taxon>Pseudomonadota</taxon>
        <taxon>Alphaproteobacteria</taxon>
        <taxon>Rhodobacterales</taxon>
        <taxon>Paracoccaceae</taxon>
        <taxon>Halodurantibacterium</taxon>
    </lineage>
</organism>
<comment type="pathway">
    <text evidence="3 19">Cofactor biosynthesis; adenosylcobalamin biosynthesis; adenosylcobalamin from cob(II)yrinate a,c-diamide: step 7/7.</text>
</comment>
<keyword evidence="8 19" id="KW-0169">Cobalamin biosynthesis</keyword>
<evidence type="ECO:0000256" key="19">
    <source>
        <dbReference type="HAMAP-Rule" id="MF_00719"/>
    </source>
</evidence>
<evidence type="ECO:0000256" key="3">
    <source>
        <dbReference type="ARBA" id="ARBA00004663"/>
    </source>
</evidence>
<dbReference type="InterPro" id="IPR003805">
    <property type="entry name" value="CobS"/>
</dbReference>
<comment type="catalytic activity">
    <reaction evidence="18 19">
        <text>alpha-ribazole 5'-phosphate + adenosylcob(III)inamide-GDP = adenosylcob(III)alamin 5'-phosphate + GMP + H(+)</text>
        <dbReference type="Rhea" id="RHEA:23560"/>
        <dbReference type="ChEBI" id="CHEBI:15378"/>
        <dbReference type="ChEBI" id="CHEBI:57918"/>
        <dbReference type="ChEBI" id="CHEBI:58115"/>
        <dbReference type="ChEBI" id="CHEBI:60487"/>
        <dbReference type="ChEBI" id="CHEBI:60493"/>
        <dbReference type="EC" id="2.7.8.26"/>
    </reaction>
</comment>
<keyword evidence="7 19" id="KW-1003">Cell membrane</keyword>
<evidence type="ECO:0000256" key="16">
    <source>
        <dbReference type="ARBA" id="ARBA00032853"/>
    </source>
</evidence>
<evidence type="ECO:0000256" key="8">
    <source>
        <dbReference type="ARBA" id="ARBA00022573"/>
    </source>
</evidence>
<sequence>MRIKAETMQPSDVLAALMLLSRIPVFRNPSVNAGRGAGAAWAFPLAGFVLGFGAALAGWLALCLGWPPALAAVVILGAQAMLTGAMHEDGLADCCDGFWGGWTRAARLRIMKDSRIGTYGMLGLGLVTLFRWAALVTILETGAIWAPVIAAAVVSRVPMVALMAGMRNARGGGLSHNVGRAASGAALIAALIGLIALVLAGGPVIAPLALVVAVTVVLAVLAQAKIGGQTGDVLGASQQLAEAVLLASFAAAVTPGL</sequence>
<dbReference type="PANTHER" id="PTHR34148:SF1">
    <property type="entry name" value="ADENOSYLCOBINAMIDE-GDP RIBAZOLETRANSFERASE"/>
    <property type="match status" value="1"/>
</dbReference>
<evidence type="ECO:0000256" key="6">
    <source>
        <dbReference type="ARBA" id="ARBA00015850"/>
    </source>
</evidence>
<dbReference type="Proteomes" id="UP001597353">
    <property type="component" value="Unassembled WGS sequence"/>
</dbReference>
<keyword evidence="9 19" id="KW-0808">Transferase</keyword>
<gene>
    <name evidence="19 20" type="primary">cobS</name>
    <name evidence="20" type="ORF">ACFSGJ_09260</name>
</gene>
<comment type="catalytic activity">
    <reaction evidence="17 19">
        <text>alpha-ribazole + adenosylcob(III)inamide-GDP = adenosylcob(III)alamin + GMP + H(+)</text>
        <dbReference type="Rhea" id="RHEA:16049"/>
        <dbReference type="ChEBI" id="CHEBI:10329"/>
        <dbReference type="ChEBI" id="CHEBI:15378"/>
        <dbReference type="ChEBI" id="CHEBI:18408"/>
        <dbReference type="ChEBI" id="CHEBI:58115"/>
        <dbReference type="ChEBI" id="CHEBI:60487"/>
        <dbReference type="EC" id="2.7.8.26"/>
    </reaction>
</comment>
<feature type="transmembrane region" description="Helical" evidence="19">
    <location>
        <begin position="43"/>
        <end position="76"/>
    </location>
</feature>
<evidence type="ECO:0000313" key="21">
    <source>
        <dbReference type="Proteomes" id="UP001597353"/>
    </source>
</evidence>